<protein>
    <recommendedName>
        <fullName evidence="3">Lipoprotein</fullName>
    </recommendedName>
</protein>
<evidence type="ECO:0000313" key="2">
    <source>
        <dbReference type="Proteomes" id="UP000469125"/>
    </source>
</evidence>
<keyword evidence="2" id="KW-1185">Reference proteome</keyword>
<name>A0A6N8FDV9_9BACI</name>
<comment type="caution">
    <text evidence="1">The sequence shown here is derived from an EMBL/GenBank/DDBJ whole genome shotgun (WGS) entry which is preliminary data.</text>
</comment>
<gene>
    <name evidence="1" type="ORF">GMD78_05495</name>
</gene>
<evidence type="ECO:0000313" key="1">
    <source>
        <dbReference type="EMBL" id="MUK87852.1"/>
    </source>
</evidence>
<dbReference type="PROSITE" id="PS51257">
    <property type="entry name" value="PROKAR_LIPOPROTEIN"/>
    <property type="match status" value="1"/>
</dbReference>
<accession>A0A6N8FDV9</accession>
<proteinExistence type="predicted"/>
<reference evidence="1 2" key="1">
    <citation type="submission" date="2019-11" db="EMBL/GenBank/DDBJ databases">
        <authorList>
            <person name="Li X."/>
        </authorList>
    </citation>
    <scope>NUCLEOTIDE SEQUENCE [LARGE SCALE GENOMIC DNA]</scope>
    <source>
        <strain evidence="1 2">L9</strain>
    </source>
</reference>
<evidence type="ECO:0008006" key="3">
    <source>
        <dbReference type="Google" id="ProtNLM"/>
    </source>
</evidence>
<sequence length="175" mass="20035">MKKLVLGYLVLSVFLIGCNAENEYETPVYEGSDLDIGVIGEKPDVREENVHFQSITFDELESNVKDISVELDAVFIMKEYLEQAGENKYAKVYSESNIPFFFIESKKAYVPFINDDITYEEFPDVDDQMYATGIISKGEDEFQGWGFGLYNDTENETNIRSTYSNIFEKIESGGR</sequence>
<dbReference type="RefSeq" id="WP_155667757.1">
    <property type="nucleotide sequence ID" value="NZ_WOCA01000003.1"/>
</dbReference>
<dbReference type="AlphaFoldDB" id="A0A6N8FDV9"/>
<dbReference type="EMBL" id="WOCA01000003">
    <property type="protein sequence ID" value="MUK87852.1"/>
    <property type="molecule type" value="Genomic_DNA"/>
</dbReference>
<organism evidence="1 2">
    <name type="scientific">Ornithinibacillus caprae</name>
    <dbReference type="NCBI Taxonomy" id="2678566"/>
    <lineage>
        <taxon>Bacteria</taxon>
        <taxon>Bacillati</taxon>
        <taxon>Bacillota</taxon>
        <taxon>Bacilli</taxon>
        <taxon>Bacillales</taxon>
        <taxon>Bacillaceae</taxon>
        <taxon>Ornithinibacillus</taxon>
    </lineage>
</organism>
<dbReference type="Proteomes" id="UP000469125">
    <property type="component" value="Unassembled WGS sequence"/>
</dbReference>